<dbReference type="EMBL" id="FNMZ01000005">
    <property type="protein sequence ID" value="SDX46477.1"/>
    <property type="molecule type" value="Genomic_DNA"/>
</dbReference>
<gene>
    <name evidence="1" type="ORF">SAMN05444336_105191</name>
</gene>
<protein>
    <recommendedName>
        <fullName evidence="3">Phosphodiester glycosidase domain-containing protein</fullName>
    </recommendedName>
</protein>
<dbReference type="STRING" id="356660.SAMN05444336_105191"/>
<dbReference type="Proteomes" id="UP000199118">
    <property type="component" value="Unassembled WGS sequence"/>
</dbReference>
<accession>A0A1H3BX35</accession>
<dbReference type="OrthoDB" id="7861957at2"/>
<organism evidence="1 2">
    <name type="scientific">Albimonas donghaensis</name>
    <dbReference type="NCBI Taxonomy" id="356660"/>
    <lineage>
        <taxon>Bacteria</taxon>
        <taxon>Pseudomonadati</taxon>
        <taxon>Pseudomonadota</taxon>
        <taxon>Alphaproteobacteria</taxon>
        <taxon>Rhodobacterales</taxon>
        <taxon>Paracoccaceae</taxon>
        <taxon>Albimonas</taxon>
    </lineage>
</organism>
<name>A0A1H3BX35_9RHOB</name>
<sequence length="274" mass="27919">MAGGPRPDPRGGAARAALSPILAIGFLGALSGAGGLGAAALPEGAGLLGAACPGPGAAELLLLPEDAARLDDAPVGGLTVTGAYTGTGMREGDRPKPVGVFLRDGDVASREFGRMDGLLIVAPDGSARIALASAAELEGRRHDLTDLDGRRAFLDAASEAGASVLQSHLLIRDGALDLRPVEDAPLAVRRVLFQTGDGALGLWQSGARALTLYDAAEELARLHAPVMALNLDMGGYDFCERAGEGRPAACSLLDRASLGKLSNLIRLRTAESCP</sequence>
<evidence type="ECO:0000313" key="1">
    <source>
        <dbReference type="EMBL" id="SDX46477.1"/>
    </source>
</evidence>
<dbReference type="RefSeq" id="WP_092683274.1">
    <property type="nucleotide sequence ID" value="NZ_FNMZ01000005.1"/>
</dbReference>
<evidence type="ECO:0000313" key="2">
    <source>
        <dbReference type="Proteomes" id="UP000199118"/>
    </source>
</evidence>
<evidence type="ECO:0008006" key="3">
    <source>
        <dbReference type="Google" id="ProtNLM"/>
    </source>
</evidence>
<dbReference type="AlphaFoldDB" id="A0A1H3BX35"/>
<reference evidence="1 2" key="1">
    <citation type="submission" date="2016-10" db="EMBL/GenBank/DDBJ databases">
        <authorList>
            <person name="de Groot N.N."/>
        </authorList>
    </citation>
    <scope>NUCLEOTIDE SEQUENCE [LARGE SCALE GENOMIC DNA]</scope>
    <source>
        <strain evidence="1 2">DSM 17890</strain>
    </source>
</reference>
<keyword evidence="2" id="KW-1185">Reference proteome</keyword>
<proteinExistence type="predicted"/>